<keyword evidence="3" id="KW-0804">Transcription</keyword>
<keyword evidence="1" id="KW-0805">Transcription regulation</keyword>
<dbReference type="Gene3D" id="3.40.50.1360">
    <property type="match status" value="1"/>
</dbReference>
<dbReference type="PROSITE" id="PS00894">
    <property type="entry name" value="HTH_DEOR_1"/>
    <property type="match status" value="1"/>
</dbReference>
<dbReference type="InterPro" id="IPR001034">
    <property type="entry name" value="DeoR_HTH"/>
</dbReference>
<dbReference type="SUPFAM" id="SSF100950">
    <property type="entry name" value="NagB/RpiA/CoA transferase-like"/>
    <property type="match status" value="1"/>
</dbReference>
<dbReference type="PANTHER" id="PTHR30363">
    <property type="entry name" value="HTH-TYPE TRANSCRIPTIONAL REGULATOR SRLR-RELATED"/>
    <property type="match status" value="1"/>
</dbReference>
<evidence type="ECO:0000256" key="2">
    <source>
        <dbReference type="ARBA" id="ARBA00023125"/>
    </source>
</evidence>
<comment type="caution">
    <text evidence="5">The sequence shown here is derived from an EMBL/GenBank/DDBJ whole genome shotgun (WGS) entry which is preliminary data.</text>
</comment>
<dbReference type="OrthoDB" id="9797223at2"/>
<organism evidence="5 6">
    <name type="scientific">Anaerosacchariphilus polymeriproducens</name>
    <dbReference type="NCBI Taxonomy" id="1812858"/>
    <lineage>
        <taxon>Bacteria</taxon>
        <taxon>Bacillati</taxon>
        <taxon>Bacillota</taxon>
        <taxon>Clostridia</taxon>
        <taxon>Lachnospirales</taxon>
        <taxon>Lachnospiraceae</taxon>
        <taxon>Anaerosacchariphilus</taxon>
    </lineage>
</organism>
<dbReference type="EMBL" id="QRCT01000049">
    <property type="protein sequence ID" value="RDU22355.1"/>
    <property type="molecule type" value="Genomic_DNA"/>
</dbReference>
<reference evidence="5 6" key="1">
    <citation type="submission" date="2018-07" db="EMBL/GenBank/DDBJ databases">
        <title>Anaerosacharophilus polymeroproducens gen. nov. sp. nov., an anaerobic bacterium isolated from salt field.</title>
        <authorList>
            <person name="Kim W."/>
            <person name="Yang S.-H."/>
            <person name="Oh J."/>
            <person name="Lee J.-H."/>
            <person name="Kwon K.K."/>
        </authorList>
    </citation>
    <scope>NUCLEOTIDE SEQUENCE [LARGE SCALE GENOMIC DNA]</scope>
    <source>
        <strain evidence="5 6">MCWD5</strain>
    </source>
</reference>
<keyword evidence="6" id="KW-1185">Reference proteome</keyword>
<dbReference type="SMART" id="SM00420">
    <property type="entry name" value="HTH_DEOR"/>
    <property type="match status" value="1"/>
</dbReference>
<gene>
    <name evidence="5" type="ORF">DWV06_13745</name>
</gene>
<dbReference type="PANTHER" id="PTHR30363:SF60">
    <property type="entry name" value="HTH-TYPE TRANSCRIPTIONAL REGULATOR IOLR"/>
    <property type="match status" value="1"/>
</dbReference>
<protein>
    <submittedName>
        <fullName evidence="5">DeoR/GlpR transcriptional regulator</fullName>
    </submittedName>
</protein>
<feature type="domain" description="HTH deoR-type" evidence="4">
    <location>
        <begin position="2"/>
        <end position="57"/>
    </location>
</feature>
<dbReference type="InterPro" id="IPR036390">
    <property type="entry name" value="WH_DNA-bd_sf"/>
</dbReference>
<dbReference type="Pfam" id="PF08220">
    <property type="entry name" value="HTH_DeoR"/>
    <property type="match status" value="1"/>
</dbReference>
<evidence type="ECO:0000313" key="5">
    <source>
        <dbReference type="EMBL" id="RDU22355.1"/>
    </source>
</evidence>
<proteinExistence type="predicted"/>
<dbReference type="AlphaFoldDB" id="A0A371AS02"/>
<evidence type="ECO:0000313" key="6">
    <source>
        <dbReference type="Proteomes" id="UP000255036"/>
    </source>
</evidence>
<dbReference type="Pfam" id="PF00455">
    <property type="entry name" value="DeoRC"/>
    <property type="match status" value="1"/>
</dbReference>
<dbReference type="PROSITE" id="PS51000">
    <property type="entry name" value="HTH_DEOR_2"/>
    <property type="match status" value="1"/>
</dbReference>
<evidence type="ECO:0000256" key="1">
    <source>
        <dbReference type="ARBA" id="ARBA00023015"/>
    </source>
</evidence>
<evidence type="ECO:0000259" key="4">
    <source>
        <dbReference type="PROSITE" id="PS51000"/>
    </source>
</evidence>
<dbReference type="PRINTS" id="PR00037">
    <property type="entry name" value="HTHLACR"/>
</dbReference>
<dbReference type="InterPro" id="IPR050313">
    <property type="entry name" value="Carb_Metab_HTH_regulators"/>
</dbReference>
<dbReference type="InterPro" id="IPR036388">
    <property type="entry name" value="WH-like_DNA-bd_sf"/>
</dbReference>
<dbReference type="SMART" id="SM01134">
    <property type="entry name" value="DeoRC"/>
    <property type="match status" value="1"/>
</dbReference>
<dbReference type="RefSeq" id="WP_115482765.1">
    <property type="nucleotide sequence ID" value="NZ_QRCT01000049.1"/>
</dbReference>
<dbReference type="InterPro" id="IPR018356">
    <property type="entry name" value="Tscrpt_reg_HTH_DeoR_CS"/>
</dbReference>
<dbReference type="Proteomes" id="UP000255036">
    <property type="component" value="Unassembled WGS sequence"/>
</dbReference>
<dbReference type="Gene3D" id="1.10.10.10">
    <property type="entry name" value="Winged helix-like DNA-binding domain superfamily/Winged helix DNA-binding domain"/>
    <property type="match status" value="1"/>
</dbReference>
<name>A0A371AS02_9FIRM</name>
<dbReference type="GO" id="GO:0003677">
    <property type="term" value="F:DNA binding"/>
    <property type="evidence" value="ECO:0007669"/>
    <property type="project" value="UniProtKB-KW"/>
</dbReference>
<dbReference type="InterPro" id="IPR037171">
    <property type="entry name" value="NagB/RpiA_transferase-like"/>
</dbReference>
<keyword evidence="2" id="KW-0238">DNA-binding</keyword>
<sequence>MRAKRIDLIEQYIYECKSVSLDKLCEKFKVSKNTIRRDINYLTEKGVIKKVYGGVTINESSNISDLVSFEARHLTNMDEKNRIAKLAADYVNDGDTIFIDSGTTPLNMIDQLKDKKNLTIITYSVQIVIKAIQYPEITVISLPGVLKRPTYSFIGSGSYEYLQTFNINKAFMSCTGLSIENGICNASAEEFDIKKTAVSKSQTIILLADHSKFNKVALMTFCDMDKIHCIITDKTPSANFIEFFENNGIELQVIDKN</sequence>
<accession>A0A371AS02</accession>
<dbReference type="InterPro" id="IPR014036">
    <property type="entry name" value="DeoR-like_C"/>
</dbReference>
<dbReference type="SUPFAM" id="SSF46785">
    <property type="entry name" value="Winged helix' DNA-binding domain"/>
    <property type="match status" value="1"/>
</dbReference>
<evidence type="ECO:0000256" key="3">
    <source>
        <dbReference type="ARBA" id="ARBA00023163"/>
    </source>
</evidence>
<dbReference type="GO" id="GO:0003700">
    <property type="term" value="F:DNA-binding transcription factor activity"/>
    <property type="evidence" value="ECO:0007669"/>
    <property type="project" value="InterPro"/>
</dbReference>